<dbReference type="AlphaFoldDB" id="A0A2S6GNX3"/>
<reference evidence="2 3" key="1">
    <citation type="submission" date="2018-02" db="EMBL/GenBank/DDBJ databases">
        <title>Genomic Encyclopedia of Archaeal and Bacterial Type Strains, Phase II (KMG-II): from individual species to whole genera.</title>
        <authorList>
            <person name="Goeker M."/>
        </authorList>
    </citation>
    <scope>NUCLEOTIDE SEQUENCE [LARGE SCALE GENOMIC DNA]</scope>
    <source>
        <strain evidence="2 3">YU 961-1</strain>
    </source>
</reference>
<dbReference type="RefSeq" id="WP_219824018.1">
    <property type="nucleotide sequence ID" value="NZ_CP154825.1"/>
</dbReference>
<gene>
    <name evidence="2" type="ORF">CLV40_109265</name>
</gene>
<keyword evidence="3" id="KW-1185">Reference proteome</keyword>
<sequence>MVRTFTVFRAFYLRAATLTTLGEDIFLLTFPETLLLLAGDETPLAALPPRRQALRTYRALPPYPPMIRGEFDPVTWASTPDRRTDIHTKNPPPHRSATEITGLPGLPGIITGTARVATTVEEAQSLRPGEILVAPATNIGWTPIFPRAAAVVTDIGAPLSHAAIVARELGIPAIVGCGDATTRLSTGDTVRVDGAKGTVTLNPPD</sequence>
<dbReference type="GO" id="GO:0016772">
    <property type="term" value="F:transferase activity, transferring phosphorus-containing groups"/>
    <property type="evidence" value="ECO:0007669"/>
    <property type="project" value="InterPro"/>
</dbReference>
<evidence type="ECO:0000259" key="1">
    <source>
        <dbReference type="Pfam" id="PF00391"/>
    </source>
</evidence>
<name>A0A2S6GNX3_9PSEU</name>
<dbReference type="Gene3D" id="3.50.30.10">
    <property type="entry name" value="Phosphohistidine domain"/>
    <property type="match status" value="1"/>
</dbReference>
<accession>A0A2S6GNX3</accession>
<dbReference type="Pfam" id="PF00391">
    <property type="entry name" value="PEP-utilizers"/>
    <property type="match status" value="1"/>
</dbReference>
<evidence type="ECO:0000313" key="3">
    <source>
        <dbReference type="Proteomes" id="UP000239203"/>
    </source>
</evidence>
<feature type="domain" description="PEP-utilising enzyme mobile" evidence="1">
    <location>
        <begin position="127"/>
        <end position="197"/>
    </location>
</feature>
<dbReference type="PANTHER" id="PTHR43615:SF1">
    <property type="entry name" value="PPDK_N DOMAIN-CONTAINING PROTEIN"/>
    <property type="match status" value="1"/>
</dbReference>
<proteinExistence type="predicted"/>
<dbReference type="EMBL" id="PTIX01000009">
    <property type="protein sequence ID" value="PPK66880.1"/>
    <property type="molecule type" value="Genomic_DNA"/>
</dbReference>
<comment type="caution">
    <text evidence="2">The sequence shown here is derived from an EMBL/GenBank/DDBJ whole genome shotgun (WGS) entry which is preliminary data.</text>
</comment>
<dbReference type="Proteomes" id="UP000239203">
    <property type="component" value="Unassembled WGS sequence"/>
</dbReference>
<dbReference type="InterPro" id="IPR051549">
    <property type="entry name" value="PEP_Utilizing_Enz"/>
</dbReference>
<dbReference type="InterPro" id="IPR008279">
    <property type="entry name" value="PEP-util_enz_mobile_dom"/>
</dbReference>
<dbReference type="PANTHER" id="PTHR43615">
    <property type="entry name" value="PHOSPHOENOLPYRUVATE SYNTHASE-RELATED"/>
    <property type="match status" value="1"/>
</dbReference>
<organism evidence="2 3">
    <name type="scientific">Actinokineospora auranticolor</name>
    <dbReference type="NCBI Taxonomy" id="155976"/>
    <lineage>
        <taxon>Bacteria</taxon>
        <taxon>Bacillati</taxon>
        <taxon>Actinomycetota</taxon>
        <taxon>Actinomycetes</taxon>
        <taxon>Pseudonocardiales</taxon>
        <taxon>Pseudonocardiaceae</taxon>
        <taxon>Actinokineospora</taxon>
    </lineage>
</organism>
<dbReference type="SUPFAM" id="SSF52009">
    <property type="entry name" value="Phosphohistidine domain"/>
    <property type="match status" value="1"/>
</dbReference>
<evidence type="ECO:0000313" key="2">
    <source>
        <dbReference type="EMBL" id="PPK66880.1"/>
    </source>
</evidence>
<dbReference type="InterPro" id="IPR036637">
    <property type="entry name" value="Phosphohistidine_dom_sf"/>
</dbReference>
<protein>
    <submittedName>
        <fullName evidence="2">PEP-utilizing family enzyme</fullName>
    </submittedName>
</protein>